<evidence type="ECO:0000313" key="1">
    <source>
        <dbReference type="EMBL" id="KAK2712600.1"/>
    </source>
</evidence>
<keyword evidence="2" id="KW-1185">Reference proteome</keyword>
<dbReference type="Gene3D" id="3.60.10.10">
    <property type="entry name" value="Endonuclease/exonuclease/phosphatase"/>
    <property type="match status" value="1"/>
</dbReference>
<name>A0AA88HIF4_ARTSF</name>
<dbReference type="InterPro" id="IPR036691">
    <property type="entry name" value="Endo/exonu/phosph_ase_sf"/>
</dbReference>
<protein>
    <submittedName>
        <fullName evidence="1">Uncharacterized protein</fullName>
    </submittedName>
</protein>
<comment type="caution">
    <text evidence="1">The sequence shown here is derived from an EMBL/GenBank/DDBJ whole genome shotgun (WGS) entry which is preliminary data.</text>
</comment>
<dbReference type="SUPFAM" id="SSF56219">
    <property type="entry name" value="DNase I-like"/>
    <property type="match status" value="1"/>
</dbReference>
<organism evidence="1 2">
    <name type="scientific">Artemia franciscana</name>
    <name type="common">Brine shrimp</name>
    <name type="synonym">Artemia sanfranciscana</name>
    <dbReference type="NCBI Taxonomy" id="6661"/>
    <lineage>
        <taxon>Eukaryota</taxon>
        <taxon>Metazoa</taxon>
        <taxon>Ecdysozoa</taxon>
        <taxon>Arthropoda</taxon>
        <taxon>Crustacea</taxon>
        <taxon>Branchiopoda</taxon>
        <taxon>Anostraca</taxon>
        <taxon>Artemiidae</taxon>
        <taxon>Artemia</taxon>
    </lineage>
</organism>
<reference evidence="1" key="1">
    <citation type="submission" date="2023-07" db="EMBL/GenBank/DDBJ databases">
        <title>Chromosome-level genome assembly of Artemia franciscana.</title>
        <authorList>
            <person name="Jo E."/>
        </authorList>
    </citation>
    <scope>NUCLEOTIDE SEQUENCE</scope>
    <source>
        <tissue evidence="1">Whole body</tissue>
    </source>
</reference>
<proteinExistence type="predicted"/>
<gene>
    <name evidence="1" type="ORF">QYM36_011327</name>
</gene>
<dbReference type="EMBL" id="JAVRJZ010000015">
    <property type="protein sequence ID" value="KAK2712600.1"/>
    <property type="molecule type" value="Genomic_DNA"/>
</dbReference>
<dbReference type="AlphaFoldDB" id="A0AA88HIF4"/>
<accession>A0AA88HIF4</accession>
<sequence length="202" mass="22847">MDGVDKRYIELELGSCRIAPQVDSSSCGLFVVKYAQDYGNGITYSGSAQSVDLPSPSKYKRSKGRSTVSNQKVIDLYNDDTEMANMKTVELMNKYRNELAVQKYEFRVYSWNVRSVKRESTRLVKAMEMNRYQADVLCLSETRLNGVYVETIPVRDSNNSYLFLNSGEHDGSGDHGVGLMIGRHVQKALLAWDPVNLRIARP</sequence>
<evidence type="ECO:0000313" key="2">
    <source>
        <dbReference type="Proteomes" id="UP001187531"/>
    </source>
</evidence>
<dbReference type="Proteomes" id="UP001187531">
    <property type="component" value="Unassembled WGS sequence"/>
</dbReference>